<feature type="domain" description="BIG2" evidence="1">
    <location>
        <begin position="24"/>
        <end position="104"/>
    </location>
</feature>
<dbReference type="InterPro" id="IPR011042">
    <property type="entry name" value="6-blade_b-propeller_TolB-like"/>
</dbReference>
<accession>A0A239JGY5</accession>
<gene>
    <name evidence="2" type="ORF">SAMN05421640_2169</name>
</gene>
<dbReference type="InterPro" id="IPR050952">
    <property type="entry name" value="TRIM-NHL_E3_ligases"/>
</dbReference>
<dbReference type="Gene3D" id="2.60.40.1080">
    <property type="match status" value="1"/>
</dbReference>
<dbReference type="Proteomes" id="UP000198393">
    <property type="component" value="Unassembled WGS sequence"/>
</dbReference>
<name>A0A239JGY5_EKHLU</name>
<sequence length="375" mass="40286">MNTCWLVLVCCFACGGEEEKETPVLTSLTIVESPFKLDLNETVKLTIKGMDQNGSEIDITDEVLWSSSESNASIDQSGSVTGQAEGDVTITASVDDISTSIDIRVWDSAAPRIEIYVTDAARFNNGGPYKVIRYDEDGGFAETLIDSNLGWPQDIVFLEDKGTMLVSNLSTNSIDKFDISSGAHKGAFAAVSNGPTRMKIGPDNLLYVLQWNNSAGVLRFNLDGTFVDSFTSIGVNQAIGMDWDASGNFYVSSFQGTVRKFDSEGNDLGVFISSNIQGPTNIWIPQNSGMLVLDWKAGTIQKFDMDGSFVGTFATGLSQPEGIDRLPNGKFLVGNGKASTVNIFSSEGTPEGTLFSGGFGSLIQPNGVVIRLVNY</sequence>
<dbReference type="InterPro" id="IPR008964">
    <property type="entry name" value="Invasin/intimin_cell_adhesion"/>
</dbReference>
<dbReference type="AlphaFoldDB" id="A0A239JGY5"/>
<dbReference type="Gene3D" id="2.120.10.30">
    <property type="entry name" value="TolB, C-terminal domain"/>
    <property type="match status" value="1"/>
</dbReference>
<dbReference type="SUPFAM" id="SSF63825">
    <property type="entry name" value="YWTD domain"/>
    <property type="match status" value="1"/>
</dbReference>
<evidence type="ECO:0000313" key="2">
    <source>
        <dbReference type="EMBL" id="SNT05080.1"/>
    </source>
</evidence>
<protein>
    <submittedName>
        <fullName evidence="2">Ig-like domain (Group 2)</fullName>
    </submittedName>
</protein>
<evidence type="ECO:0000259" key="1">
    <source>
        <dbReference type="SMART" id="SM00635"/>
    </source>
</evidence>
<organism evidence="2 3">
    <name type="scientific">Ekhidna lutea</name>
    <dbReference type="NCBI Taxonomy" id="447679"/>
    <lineage>
        <taxon>Bacteria</taxon>
        <taxon>Pseudomonadati</taxon>
        <taxon>Bacteroidota</taxon>
        <taxon>Cytophagia</taxon>
        <taxon>Cytophagales</taxon>
        <taxon>Reichenbachiellaceae</taxon>
        <taxon>Ekhidna</taxon>
    </lineage>
</organism>
<reference evidence="2 3" key="1">
    <citation type="submission" date="2017-06" db="EMBL/GenBank/DDBJ databases">
        <authorList>
            <person name="Kim H.J."/>
            <person name="Triplett B.A."/>
        </authorList>
    </citation>
    <scope>NUCLEOTIDE SEQUENCE [LARGE SCALE GENOMIC DNA]</scope>
    <source>
        <strain evidence="2 3">DSM 19307</strain>
    </source>
</reference>
<dbReference type="InterPro" id="IPR003343">
    <property type="entry name" value="Big_2"/>
</dbReference>
<dbReference type="EMBL" id="FZPD01000003">
    <property type="protein sequence ID" value="SNT05080.1"/>
    <property type="molecule type" value="Genomic_DNA"/>
</dbReference>
<keyword evidence="3" id="KW-1185">Reference proteome</keyword>
<proteinExistence type="predicted"/>
<evidence type="ECO:0000313" key="3">
    <source>
        <dbReference type="Proteomes" id="UP000198393"/>
    </source>
</evidence>
<dbReference type="SUPFAM" id="SSF49373">
    <property type="entry name" value="Invasin/intimin cell-adhesion fragments"/>
    <property type="match status" value="1"/>
</dbReference>
<dbReference type="SMART" id="SM00635">
    <property type="entry name" value="BID_2"/>
    <property type="match status" value="1"/>
</dbReference>
<dbReference type="Pfam" id="PF02368">
    <property type="entry name" value="Big_2"/>
    <property type="match status" value="1"/>
</dbReference>
<dbReference type="PANTHER" id="PTHR24104">
    <property type="entry name" value="E3 UBIQUITIN-PROTEIN LIGASE NHLRC1-RELATED"/>
    <property type="match status" value="1"/>
</dbReference>